<feature type="transmembrane region" description="Helical" evidence="2">
    <location>
        <begin position="214"/>
        <end position="235"/>
    </location>
</feature>
<dbReference type="EMBL" id="ML180019">
    <property type="protein sequence ID" value="THU79493.1"/>
    <property type="molecule type" value="Genomic_DNA"/>
</dbReference>
<proteinExistence type="predicted"/>
<name>A0A4S8KUP5_DENBC</name>
<keyword evidence="5" id="KW-1185">Reference proteome</keyword>
<dbReference type="PANTHER" id="PTHR40465:SF1">
    <property type="entry name" value="DUF6534 DOMAIN-CONTAINING PROTEIN"/>
    <property type="match status" value="1"/>
</dbReference>
<dbReference type="Proteomes" id="UP000297245">
    <property type="component" value="Unassembled WGS sequence"/>
</dbReference>
<gene>
    <name evidence="4" type="ORF">K435DRAFT_845436</name>
</gene>
<accession>A0A4S8KUP5</accession>
<feature type="transmembrane region" description="Helical" evidence="2">
    <location>
        <begin position="119"/>
        <end position="138"/>
    </location>
</feature>
<feature type="compositionally biased region" description="Basic and acidic residues" evidence="1">
    <location>
        <begin position="300"/>
        <end position="318"/>
    </location>
</feature>
<dbReference type="InterPro" id="IPR045339">
    <property type="entry name" value="DUF6534"/>
</dbReference>
<keyword evidence="2" id="KW-0472">Membrane</keyword>
<keyword evidence="2" id="KW-0812">Transmembrane</keyword>
<dbReference type="AlphaFoldDB" id="A0A4S8KUP5"/>
<feature type="region of interest" description="Disordered" evidence="1">
    <location>
        <begin position="300"/>
        <end position="319"/>
    </location>
</feature>
<protein>
    <recommendedName>
        <fullName evidence="3">DUF6534 domain-containing protein</fullName>
    </recommendedName>
</protein>
<dbReference type="OrthoDB" id="2535105at2759"/>
<evidence type="ECO:0000313" key="4">
    <source>
        <dbReference type="EMBL" id="THU79493.1"/>
    </source>
</evidence>
<feature type="domain" description="DUF6534" evidence="3">
    <location>
        <begin position="159"/>
        <end position="240"/>
    </location>
</feature>
<evidence type="ECO:0000256" key="1">
    <source>
        <dbReference type="SAM" id="MobiDB-lite"/>
    </source>
</evidence>
<feature type="transmembrane region" description="Helical" evidence="2">
    <location>
        <begin position="53"/>
        <end position="71"/>
    </location>
</feature>
<feature type="transmembrane region" description="Helical" evidence="2">
    <location>
        <begin position="12"/>
        <end position="33"/>
    </location>
</feature>
<feature type="transmembrane region" description="Helical" evidence="2">
    <location>
        <begin position="150"/>
        <end position="174"/>
    </location>
</feature>
<sequence length="347" mass="39298">MTNTHSGCILGALEIGVMISGILFGIVTTQVYIYHKNFPNDALWLKIGLVDTIWLLEFAHTGCVLHALYHYTVTHYGDPGAIITAPVTLGYAALIHGIVTFMVQGFFTYRITRLTQKPYIIPILSTVLMLIHIVAMTIMSVKTIQKWEWLVIMTLALRVSADILVSGALVWYLWIQKENAYKPTLKIVDKLIKWAVETGVITRQHAWYCHSDKFIWLAWMSIFPKVFSNTLLANINSRAHLRDLRDSEIIVGSRSAHSAARTQTDTERSCGITITVTTRSDVEMDAFEIRHMQDGLEFRNIESRQGDHKEDEESEPRIGGHITKKREEVRDTDVGCSDNSILVPVNV</sequence>
<dbReference type="Pfam" id="PF20152">
    <property type="entry name" value="DUF6534"/>
    <property type="match status" value="1"/>
</dbReference>
<evidence type="ECO:0000256" key="2">
    <source>
        <dbReference type="SAM" id="Phobius"/>
    </source>
</evidence>
<dbReference type="PANTHER" id="PTHR40465">
    <property type="entry name" value="CHROMOSOME 1, WHOLE GENOME SHOTGUN SEQUENCE"/>
    <property type="match status" value="1"/>
</dbReference>
<reference evidence="4 5" key="1">
    <citation type="journal article" date="2019" name="Nat. Ecol. Evol.">
        <title>Megaphylogeny resolves global patterns of mushroom evolution.</title>
        <authorList>
            <person name="Varga T."/>
            <person name="Krizsan K."/>
            <person name="Foldi C."/>
            <person name="Dima B."/>
            <person name="Sanchez-Garcia M."/>
            <person name="Sanchez-Ramirez S."/>
            <person name="Szollosi G.J."/>
            <person name="Szarkandi J.G."/>
            <person name="Papp V."/>
            <person name="Albert L."/>
            <person name="Andreopoulos W."/>
            <person name="Angelini C."/>
            <person name="Antonin V."/>
            <person name="Barry K.W."/>
            <person name="Bougher N.L."/>
            <person name="Buchanan P."/>
            <person name="Buyck B."/>
            <person name="Bense V."/>
            <person name="Catcheside P."/>
            <person name="Chovatia M."/>
            <person name="Cooper J."/>
            <person name="Damon W."/>
            <person name="Desjardin D."/>
            <person name="Finy P."/>
            <person name="Geml J."/>
            <person name="Haridas S."/>
            <person name="Hughes K."/>
            <person name="Justo A."/>
            <person name="Karasinski D."/>
            <person name="Kautmanova I."/>
            <person name="Kiss B."/>
            <person name="Kocsube S."/>
            <person name="Kotiranta H."/>
            <person name="LaButti K.M."/>
            <person name="Lechner B.E."/>
            <person name="Liimatainen K."/>
            <person name="Lipzen A."/>
            <person name="Lukacs Z."/>
            <person name="Mihaltcheva S."/>
            <person name="Morgado L.N."/>
            <person name="Niskanen T."/>
            <person name="Noordeloos M.E."/>
            <person name="Ohm R.A."/>
            <person name="Ortiz-Santana B."/>
            <person name="Ovrebo C."/>
            <person name="Racz N."/>
            <person name="Riley R."/>
            <person name="Savchenko A."/>
            <person name="Shiryaev A."/>
            <person name="Soop K."/>
            <person name="Spirin V."/>
            <person name="Szebenyi C."/>
            <person name="Tomsovsky M."/>
            <person name="Tulloss R.E."/>
            <person name="Uehling J."/>
            <person name="Grigoriev I.V."/>
            <person name="Vagvolgyi C."/>
            <person name="Papp T."/>
            <person name="Martin F.M."/>
            <person name="Miettinen O."/>
            <person name="Hibbett D.S."/>
            <person name="Nagy L.G."/>
        </authorList>
    </citation>
    <scope>NUCLEOTIDE SEQUENCE [LARGE SCALE GENOMIC DNA]</scope>
    <source>
        <strain evidence="4 5">CBS 962.96</strain>
    </source>
</reference>
<evidence type="ECO:0000313" key="5">
    <source>
        <dbReference type="Proteomes" id="UP000297245"/>
    </source>
</evidence>
<keyword evidence="2" id="KW-1133">Transmembrane helix</keyword>
<organism evidence="4 5">
    <name type="scientific">Dendrothele bispora (strain CBS 962.96)</name>
    <dbReference type="NCBI Taxonomy" id="1314807"/>
    <lineage>
        <taxon>Eukaryota</taxon>
        <taxon>Fungi</taxon>
        <taxon>Dikarya</taxon>
        <taxon>Basidiomycota</taxon>
        <taxon>Agaricomycotina</taxon>
        <taxon>Agaricomycetes</taxon>
        <taxon>Agaricomycetidae</taxon>
        <taxon>Agaricales</taxon>
        <taxon>Agaricales incertae sedis</taxon>
        <taxon>Dendrothele</taxon>
    </lineage>
</organism>
<evidence type="ECO:0000259" key="3">
    <source>
        <dbReference type="Pfam" id="PF20152"/>
    </source>
</evidence>
<feature type="transmembrane region" description="Helical" evidence="2">
    <location>
        <begin position="83"/>
        <end position="107"/>
    </location>
</feature>